<accession>A0A4Q9PY04</accession>
<sequence>MPRWFRLHILCLAVLFQILPPPISPITPTLSRMPSQLRIDLAWSALRAAVLAPFYLTPAFYHPLNIRICTTQHLLRHLTSPRSLGQHRSTTYLPSLRTKKASTAARLRPPREVLRWTQLCVIGKHIYASQGPKVQWYVCAISALLFDRISSPYILSLFLSPRARPCLGTFLVRPGSCTLFIFWPCFHMILALLRPTSALPSASDRPKHSTRTRTQRRSYSWVYGQYGHGTDERGRLRRARGRNNIEW</sequence>
<keyword evidence="1" id="KW-0732">Signal</keyword>
<evidence type="ECO:0000313" key="3">
    <source>
        <dbReference type="Proteomes" id="UP000292082"/>
    </source>
</evidence>
<reference evidence="2 3" key="1">
    <citation type="submission" date="2019-01" db="EMBL/GenBank/DDBJ databases">
        <title>Draft genome sequences of three monokaryotic isolates of the white-rot basidiomycete fungus Dichomitus squalens.</title>
        <authorList>
            <consortium name="DOE Joint Genome Institute"/>
            <person name="Lopez S.C."/>
            <person name="Andreopoulos B."/>
            <person name="Pangilinan J."/>
            <person name="Lipzen A."/>
            <person name="Riley R."/>
            <person name="Ahrendt S."/>
            <person name="Ng V."/>
            <person name="Barry K."/>
            <person name="Daum C."/>
            <person name="Grigoriev I.V."/>
            <person name="Hilden K.S."/>
            <person name="Makela M.R."/>
            <person name="de Vries R.P."/>
        </authorList>
    </citation>
    <scope>NUCLEOTIDE SEQUENCE [LARGE SCALE GENOMIC DNA]</scope>
    <source>
        <strain evidence="2 3">CBS 464.89</strain>
    </source>
</reference>
<protein>
    <submittedName>
        <fullName evidence="2">Uncharacterized protein</fullName>
    </submittedName>
</protein>
<keyword evidence="3" id="KW-1185">Reference proteome</keyword>
<gene>
    <name evidence="2" type="ORF">BD310DRAFT_414593</name>
</gene>
<dbReference type="EMBL" id="ML145114">
    <property type="protein sequence ID" value="TBU59416.1"/>
    <property type="molecule type" value="Genomic_DNA"/>
</dbReference>
<dbReference type="AlphaFoldDB" id="A0A4Q9PY04"/>
<name>A0A4Q9PY04_9APHY</name>
<evidence type="ECO:0000256" key="1">
    <source>
        <dbReference type="SAM" id="SignalP"/>
    </source>
</evidence>
<proteinExistence type="predicted"/>
<organism evidence="2 3">
    <name type="scientific">Dichomitus squalens</name>
    <dbReference type="NCBI Taxonomy" id="114155"/>
    <lineage>
        <taxon>Eukaryota</taxon>
        <taxon>Fungi</taxon>
        <taxon>Dikarya</taxon>
        <taxon>Basidiomycota</taxon>
        <taxon>Agaricomycotina</taxon>
        <taxon>Agaricomycetes</taxon>
        <taxon>Polyporales</taxon>
        <taxon>Polyporaceae</taxon>
        <taxon>Dichomitus</taxon>
    </lineage>
</organism>
<feature type="chain" id="PRO_5020811961" evidence="1">
    <location>
        <begin position="26"/>
        <end position="247"/>
    </location>
</feature>
<feature type="signal peptide" evidence="1">
    <location>
        <begin position="1"/>
        <end position="25"/>
    </location>
</feature>
<evidence type="ECO:0000313" key="2">
    <source>
        <dbReference type="EMBL" id="TBU59416.1"/>
    </source>
</evidence>
<dbReference type="Proteomes" id="UP000292082">
    <property type="component" value="Unassembled WGS sequence"/>
</dbReference>